<sequence length="664" mass="73399">MNDERTTPEPKGTSDHEFGLRLGVMAALMLLFFLAIVSKLLGIQVFDVKKYRAKASRQYEVMVTETARRGRILDRHGRPLAESVESISFYADPKHVTDPGAAAQLFSETFGKSRRHYLDLFRKKRRFVWLERNVPVAQAAKLMSQKIKGIGFRREQHRYYLNVGAQLIGLTDRDNKGISGLEKSFDKELRGRDGVRVFQRSATGERYPAPDAEQVLPMNGNDVTLTIDADVQGILEEEIAQAVAEFKARSAMGIVMDARTGEIIAMANHPTFDMNRRSGLTADQMRNRAVTDMFEPGSTFKIVMAAAATEALQWRADRLVDGHGGTLTLYGKHIRDHEPFETITFQKAIIESSNVVAASTAMKVGPEVFYRYARALGFGQKTGVGLIGESGGRLKPVSRWGSLTLPWMGYGYQVMATPLQVLQAYATMANDGARMRPFVIKSVTGPDGKKVMENVPLKVAQALKPETARYMAKEYFRAVVEKGTGKLAAIEGIPVAGKTGTAQKLHNGSYQGWRYYVASFAGFFPCDNPQYAAIIVVDEPQTEYYASAVAAPAFSRVCGRALACSLEMQKRLSMKAPEKELLDRVSTVVVPDLKGLRESDAAKLLEWNGLKLEPFGSSGGSVTSQSIAPGSKVEKETKVRVRLTKRVQQVMDTKQDRRADGAAR</sequence>
<keyword evidence="5" id="KW-1133">Transmembrane helix</keyword>
<dbReference type="InterPro" id="IPR036138">
    <property type="entry name" value="PBP_dimer_sf"/>
</dbReference>
<keyword evidence="3 5" id="KW-0472">Membrane</keyword>
<keyword evidence="5" id="KW-0812">Transmembrane</keyword>
<dbReference type="SUPFAM" id="SSF56601">
    <property type="entry name" value="beta-lactamase/transpeptidase-like"/>
    <property type="match status" value="1"/>
</dbReference>
<dbReference type="Pfam" id="PF03717">
    <property type="entry name" value="PBP_dimer"/>
    <property type="match status" value="1"/>
</dbReference>
<evidence type="ECO:0000259" key="6">
    <source>
        <dbReference type="PROSITE" id="PS51178"/>
    </source>
</evidence>
<dbReference type="AlphaFoldDB" id="A0A5C4S234"/>
<evidence type="ECO:0000256" key="3">
    <source>
        <dbReference type="ARBA" id="ARBA00023136"/>
    </source>
</evidence>
<keyword evidence="2" id="KW-0121">Carboxypeptidase</keyword>
<evidence type="ECO:0000313" key="8">
    <source>
        <dbReference type="Proteomes" id="UP000308271"/>
    </source>
</evidence>
<dbReference type="PANTHER" id="PTHR30627">
    <property type="entry name" value="PEPTIDOGLYCAN D,D-TRANSPEPTIDASE"/>
    <property type="match status" value="1"/>
</dbReference>
<gene>
    <name evidence="7" type="ORF">FGF66_10575</name>
</gene>
<keyword evidence="8" id="KW-1185">Reference proteome</keyword>
<dbReference type="InterPro" id="IPR005311">
    <property type="entry name" value="PBP_dimer"/>
</dbReference>
<protein>
    <submittedName>
        <fullName evidence="7">PASTA domain-containing protein</fullName>
    </submittedName>
</protein>
<dbReference type="OrthoDB" id="9804124at2"/>
<evidence type="ECO:0000313" key="7">
    <source>
        <dbReference type="EMBL" id="TNJ37530.1"/>
    </source>
</evidence>
<dbReference type="EMBL" id="VDCH01000028">
    <property type="protein sequence ID" value="TNJ37530.1"/>
    <property type="molecule type" value="Genomic_DNA"/>
</dbReference>
<dbReference type="RefSeq" id="WP_139457610.1">
    <property type="nucleotide sequence ID" value="NZ_VDCH01000028.1"/>
</dbReference>
<feature type="transmembrane region" description="Helical" evidence="5">
    <location>
        <begin position="20"/>
        <end position="42"/>
    </location>
</feature>
<dbReference type="InterPro" id="IPR001460">
    <property type="entry name" value="PCN-bd_Tpept"/>
</dbReference>
<proteinExistence type="predicted"/>
<dbReference type="SUPFAM" id="SSF56519">
    <property type="entry name" value="Penicillin binding protein dimerisation domain"/>
    <property type="match status" value="1"/>
</dbReference>
<keyword evidence="2" id="KW-0378">Hydrolase</keyword>
<dbReference type="Pfam" id="PF00905">
    <property type="entry name" value="Transpeptidase"/>
    <property type="match status" value="1"/>
</dbReference>
<evidence type="ECO:0000256" key="4">
    <source>
        <dbReference type="SAM" id="MobiDB-lite"/>
    </source>
</evidence>
<dbReference type="InterPro" id="IPR012338">
    <property type="entry name" value="Beta-lactam/transpept-like"/>
</dbReference>
<dbReference type="SUPFAM" id="SSF54184">
    <property type="entry name" value="Penicillin-binding protein 2x (pbp-2x), c-terminal domain"/>
    <property type="match status" value="1"/>
</dbReference>
<dbReference type="Gene3D" id="3.30.10.20">
    <property type="match status" value="1"/>
</dbReference>
<dbReference type="CDD" id="cd06575">
    <property type="entry name" value="PASTA_Pbp2x-like_2"/>
    <property type="match status" value="1"/>
</dbReference>
<dbReference type="SMART" id="SM00740">
    <property type="entry name" value="PASTA"/>
    <property type="match status" value="1"/>
</dbReference>
<evidence type="ECO:0000256" key="1">
    <source>
        <dbReference type="ARBA" id="ARBA00004370"/>
    </source>
</evidence>
<dbReference type="Pfam" id="PF03793">
    <property type="entry name" value="PASTA"/>
    <property type="match status" value="1"/>
</dbReference>
<feature type="compositionally biased region" description="Basic and acidic residues" evidence="4">
    <location>
        <begin position="653"/>
        <end position="664"/>
    </location>
</feature>
<dbReference type="GO" id="GO:0005886">
    <property type="term" value="C:plasma membrane"/>
    <property type="evidence" value="ECO:0007669"/>
    <property type="project" value="TreeGrafter"/>
</dbReference>
<dbReference type="Gene3D" id="3.40.710.10">
    <property type="entry name" value="DD-peptidase/beta-lactamase superfamily"/>
    <property type="match status" value="1"/>
</dbReference>
<feature type="domain" description="PASTA" evidence="6">
    <location>
        <begin position="584"/>
        <end position="645"/>
    </location>
</feature>
<dbReference type="Gene3D" id="3.90.1310.10">
    <property type="entry name" value="Penicillin-binding protein 2a (Domain 2)"/>
    <property type="match status" value="1"/>
</dbReference>
<name>A0A5C4S234_CHLTI</name>
<accession>A0A5C4S234</accession>
<dbReference type="Proteomes" id="UP000308271">
    <property type="component" value="Unassembled WGS sequence"/>
</dbReference>
<dbReference type="InterPro" id="IPR005543">
    <property type="entry name" value="PASTA_dom"/>
</dbReference>
<dbReference type="Gene3D" id="3.30.450.330">
    <property type="match status" value="1"/>
</dbReference>
<keyword evidence="2" id="KW-0645">Protease</keyword>
<dbReference type="PROSITE" id="PS51178">
    <property type="entry name" value="PASTA"/>
    <property type="match status" value="1"/>
</dbReference>
<feature type="region of interest" description="Disordered" evidence="4">
    <location>
        <begin position="645"/>
        <end position="664"/>
    </location>
</feature>
<dbReference type="GO" id="GO:0071555">
    <property type="term" value="P:cell wall organization"/>
    <property type="evidence" value="ECO:0007669"/>
    <property type="project" value="TreeGrafter"/>
</dbReference>
<dbReference type="GO" id="GO:0008658">
    <property type="term" value="F:penicillin binding"/>
    <property type="evidence" value="ECO:0007669"/>
    <property type="project" value="InterPro"/>
</dbReference>
<organism evidence="7 8">
    <name type="scientific">Chlorobaculum thiosulfatiphilum</name>
    <name type="common">Chlorobium limicola f.sp. thiosulfatophilum</name>
    <dbReference type="NCBI Taxonomy" id="115852"/>
    <lineage>
        <taxon>Bacteria</taxon>
        <taxon>Pseudomonadati</taxon>
        <taxon>Chlorobiota</taxon>
        <taxon>Chlorobiia</taxon>
        <taxon>Chlorobiales</taxon>
        <taxon>Chlorobiaceae</taxon>
        <taxon>Chlorobaculum</taxon>
    </lineage>
</organism>
<dbReference type="GO" id="GO:0004180">
    <property type="term" value="F:carboxypeptidase activity"/>
    <property type="evidence" value="ECO:0007669"/>
    <property type="project" value="UniProtKB-KW"/>
</dbReference>
<dbReference type="InterPro" id="IPR050515">
    <property type="entry name" value="Beta-lactam/transpept"/>
</dbReference>
<evidence type="ECO:0000256" key="5">
    <source>
        <dbReference type="SAM" id="Phobius"/>
    </source>
</evidence>
<reference evidence="7 8" key="1">
    <citation type="submission" date="2019-05" db="EMBL/GenBank/DDBJ databases">
        <title>Draft Whole-Genome sequence of the green sulfur bacterium Chlorobaculum thiosulfatiphilum DSM 249.</title>
        <authorList>
            <person name="Meyer T.E."/>
            <person name="Kyndt J.A."/>
        </authorList>
    </citation>
    <scope>NUCLEOTIDE SEQUENCE [LARGE SCALE GENOMIC DNA]</scope>
    <source>
        <strain evidence="7 8">DSM 249</strain>
    </source>
</reference>
<comment type="subcellular location">
    <subcellularLocation>
        <location evidence="1">Membrane</location>
    </subcellularLocation>
</comment>
<dbReference type="PANTHER" id="PTHR30627:SF1">
    <property type="entry name" value="PEPTIDOGLYCAN D,D-TRANSPEPTIDASE FTSI"/>
    <property type="match status" value="1"/>
</dbReference>
<comment type="caution">
    <text evidence="7">The sequence shown here is derived from an EMBL/GenBank/DDBJ whole genome shotgun (WGS) entry which is preliminary data.</text>
</comment>
<evidence type="ECO:0000256" key="2">
    <source>
        <dbReference type="ARBA" id="ARBA00022645"/>
    </source>
</evidence>